<dbReference type="Proteomes" id="UP001500067">
    <property type="component" value="Unassembled WGS sequence"/>
</dbReference>
<dbReference type="EMBL" id="BAABFA010000010">
    <property type="protein sequence ID" value="GAA4465252.1"/>
    <property type="molecule type" value="Genomic_DNA"/>
</dbReference>
<reference evidence="2" key="1">
    <citation type="journal article" date="2019" name="Int. J. Syst. Evol. Microbiol.">
        <title>The Global Catalogue of Microorganisms (GCM) 10K type strain sequencing project: providing services to taxonomists for standard genome sequencing and annotation.</title>
        <authorList>
            <consortium name="The Broad Institute Genomics Platform"/>
            <consortium name="The Broad Institute Genome Sequencing Center for Infectious Disease"/>
            <person name="Wu L."/>
            <person name="Ma J."/>
        </authorList>
    </citation>
    <scope>NUCLEOTIDE SEQUENCE [LARGE SCALE GENOMIC DNA]</scope>
    <source>
        <strain evidence="2">JCM 32105</strain>
    </source>
</reference>
<keyword evidence="2" id="KW-1185">Reference proteome</keyword>
<organism evidence="1 2">
    <name type="scientific">Nemorincola caseinilytica</name>
    <dbReference type="NCBI Taxonomy" id="2054315"/>
    <lineage>
        <taxon>Bacteria</taxon>
        <taxon>Pseudomonadati</taxon>
        <taxon>Bacteroidota</taxon>
        <taxon>Chitinophagia</taxon>
        <taxon>Chitinophagales</taxon>
        <taxon>Chitinophagaceae</taxon>
        <taxon>Nemorincola</taxon>
    </lineage>
</organism>
<accession>A0ABP8NG46</accession>
<evidence type="ECO:0000313" key="1">
    <source>
        <dbReference type="EMBL" id="GAA4465252.1"/>
    </source>
</evidence>
<dbReference type="RefSeq" id="WP_345081579.1">
    <property type="nucleotide sequence ID" value="NZ_BAABFA010000010.1"/>
</dbReference>
<evidence type="ECO:0008006" key="3">
    <source>
        <dbReference type="Google" id="ProtNLM"/>
    </source>
</evidence>
<comment type="caution">
    <text evidence="1">The sequence shown here is derived from an EMBL/GenBank/DDBJ whole genome shotgun (WGS) entry which is preliminary data.</text>
</comment>
<name>A0ABP8NG46_9BACT</name>
<gene>
    <name evidence="1" type="ORF">GCM10023093_17080</name>
</gene>
<proteinExistence type="predicted"/>
<evidence type="ECO:0000313" key="2">
    <source>
        <dbReference type="Proteomes" id="UP001500067"/>
    </source>
</evidence>
<protein>
    <recommendedName>
        <fullName evidence="3">PASTA domain-containing protein</fullName>
    </recommendedName>
</protein>
<sequence>MSQVTVQPNQNILDIAVSEYGSLEAAMELCAANGLTLSMVPAAGSMLNAPAVPEAMTDADTLLYMRSRGIQIGTAGITIPPPAPPTMMLRKVLVPDMQTTVDVYYPHIEGTPIMRVNMVGTENFYNLYDLQENWPELTAYYVRAQRYSLFSVPDPGGITLPMPEYIIGFMEDKNLIYPIHDPAGPAEESYIIYSAPDAYMGSTGHVARLIDVHGNNTVCAPMILVHYVGFDMLAPFNSYVIMGKIDVDPSTWIWDEEAGVMRGGVIYIPPIELPPGILDIQFPLTVLRYRKQSEMTYTFLFGTWELALEPNEVYEIIIDTGFRPSGILDVSWRSAQYSIAVEVVPV</sequence>